<name>B0Y9N8_ASPFC</name>
<dbReference type="Proteomes" id="UP000001699">
    <property type="component" value="Unassembled WGS sequence"/>
</dbReference>
<dbReference type="PhylomeDB" id="B0Y9N8"/>
<reference evidence="1 2" key="1">
    <citation type="journal article" date="2008" name="PLoS Genet.">
        <title>Genomic islands in the pathogenic filamentous fungus Aspergillus fumigatus.</title>
        <authorList>
            <person name="Fedorova N.D."/>
            <person name="Khaldi N."/>
            <person name="Joardar V.S."/>
            <person name="Maiti R."/>
            <person name="Amedeo P."/>
            <person name="Anderson M.J."/>
            <person name="Crabtree J."/>
            <person name="Silva J.C."/>
            <person name="Badger J.H."/>
            <person name="Albarraq A."/>
            <person name="Angiuoli S."/>
            <person name="Bussey H."/>
            <person name="Bowyer P."/>
            <person name="Cotty P.J."/>
            <person name="Dyer P.S."/>
            <person name="Egan A."/>
            <person name="Galens K."/>
            <person name="Fraser-Liggett C.M."/>
            <person name="Haas B.J."/>
            <person name="Inman J.M."/>
            <person name="Kent R."/>
            <person name="Lemieux S."/>
            <person name="Malavazi I."/>
            <person name="Orvis J."/>
            <person name="Roemer T."/>
            <person name="Ronning C.M."/>
            <person name="Sundaram J.P."/>
            <person name="Sutton G."/>
            <person name="Turner G."/>
            <person name="Venter J.C."/>
            <person name="White O.R."/>
            <person name="Whitty B.R."/>
            <person name="Youngman P."/>
            <person name="Wolfe K.H."/>
            <person name="Goldman G.H."/>
            <person name="Wortman J.R."/>
            <person name="Jiang B."/>
            <person name="Denning D.W."/>
            <person name="Nierman W.C."/>
        </authorList>
    </citation>
    <scope>NUCLEOTIDE SEQUENCE [LARGE SCALE GENOMIC DNA]</scope>
    <source>
        <strain evidence="2">CBS 144.89 / FGSC A1163 / CEA10</strain>
    </source>
</reference>
<proteinExistence type="predicted"/>
<dbReference type="AlphaFoldDB" id="B0Y9N8"/>
<dbReference type="OrthoDB" id="67965at2759"/>
<dbReference type="EMBL" id="DS499600">
    <property type="protein sequence ID" value="EDP48731.1"/>
    <property type="molecule type" value="Genomic_DNA"/>
</dbReference>
<dbReference type="InterPro" id="IPR010721">
    <property type="entry name" value="UstE-like"/>
</dbReference>
<dbReference type="PANTHER" id="PTHR32251">
    <property type="entry name" value="3-OXO-5-ALPHA-STEROID 4-DEHYDROGENASE"/>
    <property type="match status" value="1"/>
</dbReference>
<dbReference type="Pfam" id="PF06966">
    <property type="entry name" value="DUF1295"/>
    <property type="match status" value="1"/>
</dbReference>
<keyword evidence="2" id="KW-1185">Reference proteome</keyword>
<dbReference type="PANTHER" id="PTHR32251:SF15">
    <property type="entry name" value="3-OXO-5-ALPHA-STEROID 4-DEHYDROGENASE (DUF1295)"/>
    <property type="match status" value="1"/>
</dbReference>
<dbReference type="VEuPathDB" id="FungiDB:AFUB_081730"/>
<evidence type="ECO:0000313" key="1">
    <source>
        <dbReference type="EMBL" id="EDP48731.1"/>
    </source>
</evidence>
<dbReference type="HOGENOM" id="CLU_043418_2_0_1"/>
<dbReference type="Gene3D" id="1.20.120.1630">
    <property type="match status" value="1"/>
</dbReference>
<gene>
    <name evidence="1" type="ORF">AFUB_081730</name>
</gene>
<evidence type="ECO:0000313" key="2">
    <source>
        <dbReference type="Proteomes" id="UP000001699"/>
    </source>
</evidence>
<accession>B0Y9N8</accession>
<organism evidence="1 2">
    <name type="scientific">Aspergillus fumigatus (strain CBS 144.89 / FGSC A1163 / CEA10)</name>
    <name type="common">Neosartorya fumigata</name>
    <dbReference type="NCBI Taxonomy" id="451804"/>
    <lineage>
        <taxon>Eukaryota</taxon>
        <taxon>Fungi</taxon>
        <taxon>Dikarya</taxon>
        <taxon>Ascomycota</taxon>
        <taxon>Pezizomycotina</taxon>
        <taxon>Eurotiomycetes</taxon>
        <taxon>Eurotiomycetidae</taxon>
        <taxon>Eurotiales</taxon>
        <taxon>Aspergillaceae</taxon>
        <taxon>Aspergillus</taxon>
        <taxon>Aspergillus subgen. Fumigati</taxon>
    </lineage>
</organism>
<sequence>MISSTVFSPVSSQCSSEQSRWSTSTDGHTNAPTSDSTLAMSVGIFKSTILPSFALHSSFSVAAYALSRATDRGEIKDYVWPLSQVANAWWSAVGEPMYLNNLTFSSALNAIPWTEKVLLSCVTAWGSRLFYRIVSRSLARGRDDPRYEELKAKDPGFWNSALLKSYLPEAAFLTLITLPFTLPFRMSWSSVSFDAETSGMLRALGVGLFTAGFAMEALADAQLELHRKERDDLCRHGVWSIVRHPNYLGDALVHLSFVVLNAANTFNPLVLLGPVANYVFLRFVGGDALNEASQEERYRMQDPHKYAQLLAWRREKNSFWPGLSELANPWTWAVVASGLVGVVVEEMVRSSLGQ</sequence>
<dbReference type="GO" id="GO:0016020">
    <property type="term" value="C:membrane"/>
    <property type="evidence" value="ECO:0007669"/>
    <property type="project" value="TreeGrafter"/>
</dbReference>
<protein>
    <submittedName>
        <fullName evidence="1">DUF1295 domain protein</fullName>
    </submittedName>
</protein>